<evidence type="ECO:0000313" key="1">
    <source>
        <dbReference type="EMBL" id="GGZ81734.1"/>
    </source>
</evidence>
<dbReference type="RefSeq" id="WP_189360574.1">
    <property type="nucleotide sequence ID" value="NZ_BMWZ01000004.1"/>
</dbReference>
<dbReference type="Proteomes" id="UP000636004">
    <property type="component" value="Unassembled WGS sequence"/>
</dbReference>
<dbReference type="EMBL" id="BMWZ01000004">
    <property type="protein sequence ID" value="GGZ81734.1"/>
    <property type="molecule type" value="Genomic_DNA"/>
</dbReference>
<comment type="caution">
    <text evidence="1">The sequence shown here is derived from an EMBL/GenBank/DDBJ whole genome shotgun (WGS) entry which is preliminary data.</text>
</comment>
<sequence>MKVEELVGQYKVTGSNQDDSKNTYHGILHLQLDPSNRIKADWLINKEQKQEGIGFFKDNILVINFTYQGADENSYRGVVVYKCLSQNILDGFWSEDYGDPHFLGTERCFRINPLELLD</sequence>
<reference evidence="1" key="1">
    <citation type="journal article" date="2014" name="Int. J. Syst. Evol. Microbiol.">
        <title>Complete genome sequence of Corynebacterium casei LMG S-19264T (=DSM 44701T), isolated from a smear-ripened cheese.</title>
        <authorList>
            <consortium name="US DOE Joint Genome Institute (JGI-PGF)"/>
            <person name="Walter F."/>
            <person name="Albersmeier A."/>
            <person name="Kalinowski J."/>
            <person name="Ruckert C."/>
        </authorList>
    </citation>
    <scope>NUCLEOTIDE SEQUENCE</scope>
    <source>
        <strain evidence="1">KCTC 12710</strain>
    </source>
</reference>
<organism evidence="1 2">
    <name type="scientific">Algibacter mikhailovii</name>
    <dbReference type="NCBI Taxonomy" id="425498"/>
    <lineage>
        <taxon>Bacteria</taxon>
        <taxon>Pseudomonadati</taxon>
        <taxon>Bacteroidota</taxon>
        <taxon>Flavobacteriia</taxon>
        <taxon>Flavobacteriales</taxon>
        <taxon>Flavobacteriaceae</taxon>
        <taxon>Algibacter</taxon>
    </lineage>
</organism>
<keyword evidence="2" id="KW-1185">Reference proteome</keyword>
<reference evidence="1" key="2">
    <citation type="submission" date="2020-09" db="EMBL/GenBank/DDBJ databases">
        <authorList>
            <person name="Sun Q."/>
            <person name="Kim S."/>
        </authorList>
    </citation>
    <scope>NUCLEOTIDE SEQUENCE</scope>
    <source>
        <strain evidence="1">KCTC 12710</strain>
    </source>
</reference>
<name>A0A918R2F8_9FLAO</name>
<proteinExistence type="predicted"/>
<accession>A0A918R2F8</accession>
<dbReference type="AlphaFoldDB" id="A0A918R2F8"/>
<evidence type="ECO:0000313" key="2">
    <source>
        <dbReference type="Proteomes" id="UP000636004"/>
    </source>
</evidence>
<protein>
    <submittedName>
        <fullName evidence="1">Uncharacterized protein</fullName>
    </submittedName>
</protein>
<gene>
    <name evidence="1" type="ORF">GCM10007028_19190</name>
</gene>